<dbReference type="InterPro" id="IPR041711">
    <property type="entry name" value="Met-tRNA-FMT_N"/>
</dbReference>
<dbReference type="Pfam" id="PF00551">
    <property type="entry name" value="Formyl_trans_N"/>
    <property type="match status" value="1"/>
</dbReference>
<comment type="function">
    <text evidence="5">Attaches a formyl group to the free amino group of methionyl-tRNA(fMet). The formyl group appears to play a dual role in the initiator identity of N-formylmethionyl-tRNA by promoting its recognition by IF2 and preventing the misappropriation of this tRNA by the elongation apparatus.</text>
</comment>
<dbReference type="RefSeq" id="WP_096457029.1">
    <property type="nucleotide sequence ID" value="NZ_AP014936.1"/>
</dbReference>
<dbReference type="InterPro" id="IPR002376">
    <property type="entry name" value="Formyl_transf_N"/>
</dbReference>
<dbReference type="InterPro" id="IPR005793">
    <property type="entry name" value="Formyl_trans_C"/>
</dbReference>
<evidence type="ECO:0000259" key="7">
    <source>
        <dbReference type="Pfam" id="PF02911"/>
    </source>
</evidence>
<dbReference type="SUPFAM" id="SSF50486">
    <property type="entry name" value="FMT C-terminal domain-like"/>
    <property type="match status" value="1"/>
</dbReference>
<evidence type="ECO:0000256" key="4">
    <source>
        <dbReference type="ARBA" id="ARBA00022917"/>
    </source>
</evidence>
<keyword evidence="3 5" id="KW-0808">Transferase</keyword>
<feature type="binding site" evidence="5">
    <location>
        <begin position="107"/>
        <end position="110"/>
    </location>
    <ligand>
        <name>(6S)-5,6,7,8-tetrahydrofolate</name>
        <dbReference type="ChEBI" id="CHEBI:57453"/>
    </ligand>
</feature>
<dbReference type="CDD" id="cd08704">
    <property type="entry name" value="Met_tRNA_FMT_C"/>
    <property type="match status" value="1"/>
</dbReference>
<evidence type="ECO:0000259" key="6">
    <source>
        <dbReference type="Pfam" id="PF00551"/>
    </source>
</evidence>
<dbReference type="InterPro" id="IPR036477">
    <property type="entry name" value="Formyl_transf_N_sf"/>
</dbReference>
<dbReference type="KEGG" id="sva:SVA_0020"/>
<dbReference type="AlphaFoldDB" id="A0A1B4V032"/>
<proteinExistence type="inferred from homology"/>
<dbReference type="PANTHER" id="PTHR11138:SF5">
    <property type="entry name" value="METHIONYL-TRNA FORMYLTRANSFERASE, MITOCHONDRIAL"/>
    <property type="match status" value="1"/>
</dbReference>
<dbReference type="OrthoDB" id="9802815at2"/>
<dbReference type="FunFam" id="3.40.50.12230:FF:000001">
    <property type="entry name" value="Methionyl-tRNA formyltransferase"/>
    <property type="match status" value="1"/>
</dbReference>
<evidence type="ECO:0000256" key="3">
    <source>
        <dbReference type="ARBA" id="ARBA00022679"/>
    </source>
</evidence>
<dbReference type="InterPro" id="IPR005794">
    <property type="entry name" value="Fmt"/>
</dbReference>
<evidence type="ECO:0000313" key="8">
    <source>
        <dbReference type="EMBL" id="BAU46603.1"/>
    </source>
</evidence>
<dbReference type="PANTHER" id="PTHR11138">
    <property type="entry name" value="METHIONYL-TRNA FORMYLTRANSFERASE"/>
    <property type="match status" value="1"/>
</dbReference>
<dbReference type="PROSITE" id="PS00373">
    <property type="entry name" value="GART"/>
    <property type="match status" value="1"/>
</dbReference>
<dbReference type="SUPFAM" id="SSF53328">
    <property type="entry name" value="Formyltransferase"/>
    <property type="match status" value="1"/>
</dbReference>
<dbReference type="NCBIfam" id="TIGR00460">
    <property type="entry name" value="fmt"/>
    <property type="match status" value="1"/>
</dbReference>
<dbReference type="GO" id="GO:0004479">
    <property type="term" value="F:methionyl-tRNA formyltransferase activity"/>
    <property type="evidence" value="ECO:0007669"/>
    <property type="project" value="UniProtKB-UniRule"/>
</dbReference>
<organism evidence="8 9">
    <name type="scientific">Sulfurifustis variabilis</name>
    <dbReference type="NCBI Taxonomy" id="1675686"/>
    <lineage>
        <taxon>Bacteria</taxon>
        <taxon>Pseudomonadati</taxon>
        <taxon>Pseudomonadota</taxon>
        <taxon>Gammaproteobacteria</taxon>
        <taxon>Acidiferrobacterales</taxon>
        <taxon>Acidiferrobacteraceae</taxon>
        <taxon>Sulfurifustis</taxon>
    </lineage>
</organism>
<comment type="catalytic activity">
    <reaction evidence="5">
        <text>L-methionyl-tRNA(fMet) + (6R)-10-formyltetrahydrofolate = N-formyl-L-methionyl-tRNA(fMet) + (6S)-5,6,7,8-tetrahydrofolate + H(+)</text>
        <dbReference type="Rhea" id="RHEA:24380"/>
        <dbReference type="Rhea" id="RHEA-COMP:9952"/>
        <dbReference type="Rhea" id="RHEA-COMP:9953"/>
        <dbReference type="ChEBI" id="CHEBI:15378"/>
        <dbReference type="ChEBI" id="CHEBI:57453"/>
        <dbReference type="ChEBI" id="CHEBI:78530"/>
        <dbReference type="ChEBI" id="CHEBI:78844"/>
        <dbReference type="ChEBI" id="CHEBI:195366"/>
        <dbReference type="EC" id="2.1.2.9"/>
    </reaction>
</comment>
<dbReference type="Gene3D" id="3.40.50.12230">
    <property type="match status" value="1"/>
</dbReference>
<gene>
    <name evidence="5" type="primary">fmt</name>
    <name evidence="8" type="ORF">SVA_0020</name>
</gene>
<dbReference type="InterPro" id="IPR001555">
    <property type="entry name" value="GART_AS"/>
</dbReference>
<evidence type="ECO:0000313" key="9">
    <source>
        <dbReference type="Proteomes" id="UP000218899"/>
    </source>
</evidence>
<dbReference type="InterPro" id="IPR011034">
    <property type="entry name" value="Formyl_transferase-like_C_sf"/>
</dbReference>
<dbReference type="EMBL" id="AP014936">
    <property type="protein sequence ID" value="BAU46603.1"/>
    <property type="molecule type" value="Genomic_DNA"/>
</dbReference>
<keyword evidence="9" id="KW-1185">Reference proteome</keyword>
<keyword evidence="4 5" id="KW-0648">Protein biosynthesis</keyword>
<accession>A0A1B4V032</accession>
<sequence>MRLVFAGTPAFALPTLEALLAAGHDIRAVYTQPDRPAGRGRRLSESPIKKFALTHSLPLYQPPTLTGIDRHLAPLEPDVAIVVAYGLILPPAMLALPRFGCVNVHASLLPRWRGAAPVARAIEAGDRVTGVTIMQMEAGLDTGPMLAQAEVPILDSDTSASLESRLAPLGAELMVHTLNLLGRGGVRARAQDDAAATYAPKLRKSEATVDWTRSAESLHRKIRAFNPYPVASTLLRGEPLRLWEVGPLDDGEEATPPTEPGTVLDTGAAGIRVQTGGGSLLLTRLQVAGGKVLEARDFLNGTRLAPGDRLGS</sequence>
<dbReference type="CDD" id="cd08646">
    <property type="entry name" value="FMT_core_Met-tRNA-FMT_N"/>
    <property type="match status" value="1"/>
</dbReference>
<name>A0A1B4V032_9GAMM</name>
<feature type="domain" description="Formyl transferase C-terminal" evidence="7">
    <location>
        <begin position="201"/>
        <end position="302"/>
    </location>
</feature>
<dbReference type="Pfam" id="PF02911">
    <property type="entry name" value="Formyl_trans_C"/>
    <property type="match status" value="1"/>
</dbReference>
<dbReference type="HAMAP" id="MF_00182">
    <property type="entry name" value="Formyl_trans"/>
    <property type="match status" value="1"/>
</dbReference>
<comment type="similarity">
    <text evidence="1 5">Belongs to the Fmt family.</text>
</comment>
<evidence type="ECO:0000256" key="2">
    <source>
        <dbReference type="ARBA" id="ARBA00012261"/>
    </source>
</evidence>
<evidence type="ECO:0000256" key="1">
    <source>
        <dbReference type="ARBA" id="ARBA00010699"/>
    </source>
</evidence>
<dbReference type="EC" id="2.1.2.9" evidence="2 5"/>
<dbReference type="GO" id="GO:0005829">
    <property type="term" value="C:cytosol"/>
    <property type="evidence" value="ECO:0007669"/>
    <property type="project" value="TreeGrafter"/>
</dbReference>
<reference evidence="8 9" key="1">
    <citation type="submission" date="2015-08" db="EMBL/GenBank/DDBJ databases">
        <title>Complete genome sequence of Sulfurifustis variabilis.</title>
        <authorList>
            <person name="Miura A."/>
            <person name="Kojima H."/>
            <person name="Fukui M."/>
        </authorList>
    </citation>
    <scope>NUCLEOTIDE SEQUENCE [LARGE SCALE GENOMIC DNA]</scope>
    <source>
        <strain evidence="9">skN76</strain>
    </source>
</reference>
<dbReference type="InterPro" id="IPR044135">
    <property type="entry name" value="Met-tRNA-FMT_C"/>
</dbReference>
<dbReference type="Proteomes" id="UP000218899">
    <property type="component" value="Chromosome"/>
</dbReference>
<evidence type="ECO:0000256" key="5">
    <source>
        <dbReference type="HAMAP-Rule" id="MF_00182"/>
    </source>
</evidence>
<feature type="domain" description="Formyl transferase N-terminal" evidence="6">
    <location>
        <begin position="1"/>
        <end position="177"/>
    </location>
</feature>
<protein>
    <recommendedName>
        <fullName evidence="2 5">Methionyl-tRNA formyltransferase</fullName>
        <ecNumber evidence="2 5">2.1.2.9</ecNumber>
    </recommendedName>
</protein>